<sequence>MSENALEEILAWAASKIGFGHIKAGDGWYPALRAATLIDRLRTKNRVVYDVPTNHEKELMVEALRLDKVVVEDKFGVGIKACIISHADLYGLAKLAGNGGLLDPDVVVVCEFDI</sequence>
<dbReference type="Proteomes" id="UP001498421">
    <property type="component" value="Unassembled WGS sequence"/>
</dbReference>
<dbReference type="EMBL" id="JAZAVK010000066">
    <property type="protein sequence ID" value="KAK7426489.1"/>
    <property type="molecule type" value="Genomic_DNA"/>
</dbReference>
<name>A0ABR1HZ25_9HYPO</name>
<reference evidence="1 2" key="1">
    <citation type="journal article" date="2025" name="Microbiol. Resour. Announc.">
        <title>Draft genome sequences for Neonectria magnoliae and Neonectria punicea, canker pathogens of Liriodendron tulipifera and Acer saccharum in West Virginia.</title>
        <authorList>
            <person name="Petronek H.M."/>
            <person name="Kasson M.T."/>
            <person name="Metheny A.M."/>
            <person name="Stauder C.M."/>
            <person name="Lovett B."/>
            <person name="Lynch S.C."/>
            <person name="Garnas J.R."/>
            <person name="Kasson L.R."/>
            <person name="Stajich J.E."/>
        </authorList>
    </citation>
    <scope>NUCLEOTIDE SEQUENCE [LARGE SCALE GENOMIC DNA]</scope>
    <source>
        <strain evidence="1 2">NRRL 64651</strain>
    </source>
</reference>
<evidence type="ECO:0000313" key="1">
    <source>
        <dbReference type="EMBL" id="KAK7426489.1"/>
    </source>
</evidence>
<gene>
    <name evidence="1" type="ORF">QQZ08_007084</name>
</gene>
<accession>A0ABR1HZ25</accession>
<protein>
    <submittedName>
        <fullName evidence="1">Uncharacterized protein</fullName>
    </submittedName>
</protein>
<keyword evidence="2" id="KW-1185">Reference proteome</keyword>
<proteinExistence type="predicted"/>
<comment type="caution">
    <text evidence="1">The sequence shown here is derived from an EMBL/GenBank/DDBJ whole genome shotgun (WGS) entry which is preliminary data.</text>
</comment>
<evidence type="ECO:0000313" key="2">
    <source>
        <dbReference type="Proteomes" id="UP001498421"/>
    </source>
</evidence>
<organism evidence="1 2">
    <name type="scientific">Neonectria magnoliae</name>
    <dbReference type="NCBI Taxonomy" id="2732573"/>
    <lineage>
        <taxon>Eukaryota</taxon>
        <taxon>Fungi</taxon>
        <taxon>Dikarya</taxon>
        <taxon>Ascomycota</taxon>
        <taxon>Pezizomycotina</taxon>
        <taxon>Sordariomycetes</taxon>
        <taxon>Hypocreomycetidae</taxon>
        <taxon>Hypocreales</taxon>
        <taxon>Nectriaceae</taxon>
        <taxon>Neonectria</taxon>
    </lineage>
</organism>